<keyword evidence="6" id="KW-1185">Reference proteome</keyword>
<reference evidence="5 6" key="1">
    <citation type="submission" date="2021-02" db="EMBL/GenBank/DDBJ databases">
        <title>Draft Genome Sequences of 5 Vibrio neptunius Strains Isolated From of Bivalve Hatcheries.</title>
        <authorList>
            <person name="Galvis F."/>
            <person name="Barja J.L."/>
            <person name="Lemos M.L."/>
            <person name="Balado M."/>
        </authorList>
    </citation>
    <scope>NUCLEOTIDE SEQUENCE [LARGE SCALE GENOMIC DNA]</scope>
    <source>
        <strain evidence="5 6">PP-145.98</strain>
    </source>
</reference>
<evidence type="ECO:0000256" key="1">
    <source>
        <dbReference type="ARBA" id="ARBA00022679"/>
    </source>
</evidence>
<dbReference type="Proteomes" id="UP000779070">
    <property type="component" value="Unassembled WGS sequence"/>
</dbReference>
<accession>A0ABS3A294</accession>
<comment type="catalytic activity">
    <reaction evidence="4">
        <text>L-serine + acetyl-CoA = O-acetyl-L-serine + CoA</text>
        <dbReference type="Rhea" id="RHEA:24560"/>
        <dbReference type="ChEBI" id="CHEBI:33384"/>
        <dbReference type="ChEBI" id="CHEBI:57287"/>
        <dbReference type="ChEBI" id="CHEBI:57288"/>
        <dbReference type="ChEBI" id="CHEBI:58340"/>
        <dbReference type="EC" id="2.3.1.30"/>
    </reaction>
</comment>
<dbReference type="RefSeq" id="WP_206370351.1">
    <property type="nucleotide sequence ID" value="NZ_CAWPTM010000061.1"/>
</dbReference>
<comment type="caution">
    <text evidence="5">The sequence shown here is derived from an EMBL/GenBank/DDBJ whole genome shotgun (WGS) entry which is preliminary data.</text>
</comment>
<sequence>MPNAIVLYRIARWFYLKKVPIIPEIFQLFIFVIYGSRVSAKCQIGKGSMFAYKGMGVLLHDRTVIGEMCNIGVGCKTAGKGPYREVPRIGHRVYLGPNSILIGPIIVGDNAIIGANSVVTKSVPEGAIVGGIPAKIIGWVKDNDYDIHDNRSDVEGTAPFLQDLRG</sequence>
<dbReference type="PANTHER" id="PTHR42811">
    <property type="entry name" value="SERINE ACETYLTRANSFERASE"/>
    <property type="match status" value="1"/>
</dbReference>
<dbReference type="Pfam" id="PF00132">
    <property type="entry name" value="Hexapep"/>
    <property type="match status" value="1"/>
</dbReference>
<gene>
    <name evidence="5" type="ORF">JYA62_13130</name>
</gene>
<keyword evidence="3 4" id="KW-0012">Acyltransferase</keyword>
<dbReference type="InterPro" id="IPR005881">
    <property type="entry name" value="Ser_O-AcTrfase"/>
</dbReference>
<dbReference type="SUPFAM" id="SSF51161">
    <property type="entry name" value="Trimeric LpxA-like enzymes"/>
    <property type="match status" value="1"/>
</dbReference>
<dbReference type="Gene3D" id="2.160.10.10">
    <property type="entry name" value="Hexapeptide repeat proteins"/>
    <property type="match status" value="1"/>
</dbReference>
<dbReference type="InterPro" id="IPR011004">
    <property type="entry name" value="Trimer_LpxA-like_sf"/>
</dbReference>
<dbReference type="PROSITE" id="PS00101">
    <property type="entry name" value="HEXAPEP_TRANSFERASES"/>
    <property type="match status" value="1"/>
</dbReference>
<name>A0ABS3A294_9VIBR</name>
<dbReference type="EMBL" id="JAFHLB010000016">
    <property type="protein sequence ID" value="MBN3578605.1"/>
    <property type="molecule type" value="Genomic_DNA"/>
</dbReference>
<evidence type="ECO:0000256" key="2">
    <source>
        <dbReference type="ARBA" id="ARBA00022737"/>
    </source>
</evidence>
<evidence type="ECO:0000313" key="5">
    <source>
        <dbReference type="EMBL" id="MBN3578605.1"/>
    </source>
</evidence>
<keyword evidence="2" id="KW-0677">Repeat</keyword>
<dbReference type="EC" id="2.3.1.30" evidence="4"/>
<dbReference type="InterPro" id="IPR001451">
    <property type="entry name" value="Hexapep"/>
</dbReference>
<evidence type="ECO:0000256" key="4">
    <source>
        <dbReference type="PIRNR" id="PIRNR000441"/>
    </source>
</evidence>
<proteinExistence type="inferred from homology"/>
<protein>
    <recommendedName>
        <fullName evidence="4">Serine acetyltransferase</fullName>
        <ecNumber evidence="4">2.3.1.30</ecNumber>
    </recommendedName>
</protein>
<dbReference type="InterPro" id="IPR018357">
    <property type="entry name" value="Hexapep_transf_CS"/>
</dbReference>
<comment type="similarity">
    <text evidence="4">Belongs to the transferase hexapeptide repeat family.</text>
</comment>
<evidence type="ECO:0000256" key="3">
    <source>
        <dbReference type="ARBA" id="ARBA00023315"/>
    </source>
</evidence>
<keyword evidence="1 4" id="KW-0808">Transferase</keyword>
<dbReference type="PIRSF" id="PIRSF000441">
    <property type="entry name" value="CysE"/>
    <property type="match status" value="1"/>
</dbReference>
<evidence type="ECO:0000313" key="6">
    <source>
        <dbReference type="Proteomes" id="UP000779070"/>
    </source>
</evidence>
<organism evidence="5 6">
    <name type="scientific">Vibrio neptunius</name>
    <dbReference type="NCBI Taxonomy" id="170651"/>
    <lineage>
        <taxon>Bacteria</taxon>
        <taxon>Pseudomonadati</taxon>
        <taxon>Pseudomonadota</taxon>
        <taxon>Gammaproteobacteria</taxon>
        <taxon>Vibrionales</taxon>
        <taxon>Vibrionaceae</taxon>
        <taxon>Vibrio</taxon>
    </lineage>
</organism>